<dbReference type="STRING" id="1307763.L21SP4_01874"/>
<dbReference type="Gene3D" id="2.40.160.20">
    <property type="match status" value="1"/>
</dbReference>
<dbReference type="EMBL" id="CP010904">
    <property type="protein sequence ID" value="AKJ65110.1"/>
    <property type="molecule type" value="Genomic_DNA"/>
</dbReference>
<keyword evidence="3" id="KW-1185">Reference proteome</keyword>
<organism evidence="2 3">
    <name type="scientific">Kiritimatiella glycovorans</name>
    <dbReference type="NCBI Taxonomy" id="1307763"/>
    <lineage>
        <taxon>Bacteria</taxon>
        <taxon>Pseudomonadati</taxon>
        <taxon>Kiritimatiellota</taxon>
        <taxon>Kiritimatiellia</taxon>
        <taxon>Kiritimatiellales</taxon>
        <taxon>Kiritimatiellaceae</taxon>
        <taxon>Kiritimatiella</taxon>
    </lineage>
</organism>
<dbReference type="InterPro" id="IPR011250">
    <property type="entry name" value="OMP/PagP_B-barrel"/>
</dbReference>
<dbReference type="KEGG" id="vbl:L21SP4_01874"/>
<sequence length="178" mass="19475" precursor="true">MKKVLCVAFAAIMMASVATAAQGPETSPYGIGYQGQYAGEFLSHASLRMRPMPIGGQLMLGHWSGDFSDVNIGEGDLYSITGKILYSLVENNYSDFYVGAELGYWDLDAEQGGNDLDADDWLYGPLMGAEWFFSENSQVGFNFEVAYMFNDIEVDTPGGSADVDLDGVNVTMGIHYYF</sequence>
<reference evidence="3" key="1">
    <citation type="submission" date="2015-02" db="EMBL/GenBank/DDBJ databases">
        <title>Description and complete genome sequence of the first cultured representative of the subdivision 5 of the Verrucomicrobia phylum.</title>
        <authorList>
            <person name="Spring S."/>
            <person name="Bunk B."/>
            <person name="Sproer C."/>
            <person name="Klenk H.-P."/>
        </authorList>
    </citation>
    <scope>NUCLEOTIDE SEQUENCE [LARGE SCALE GENOMIC DNA]</scope>
    <source>
        <strain evidence="3">L21-Fru-AB</strain>
    </source>
</reference>
<evidence type="ECO:0000256" key="1">
    <source>
        <dbReference type="SAM" id="SignalP"/>
    </source>
</evidence>
<protein>
    <recommendedName>
        <fullName evidence="4">Outer membrane protein beta-barrel domain-containing protein</fullName>
    </recommendedName>
</protein>
<dbReference type="RefSeq" id="WP_144413815.1">
    <property type="nucleotide sequence ID" value="NZ_CP010904.1"/>
</dbReference>
<dbReference type="Proteomes" id="UP000035268">
    <property type="component" value="Chromosome"/>
</dbReference>
<accession>A0A0G3EJZ1</accession>
<feature type="chain" id="PRO_5005184263" description="Outer membrane protein beta-barrel domain-containing protein" evidence="1">
    <location>
        <begin position="21"/>
        <end position="178"/>
    </location>
</feature>
<evidence type="ECO:0000313" key="3">
    <source>
        <dbReference type="Proteomes" id="UP000035268"/>
    </source>
</evidence>
<dbReference type="AlphaFoldDB" id="A0A0G3EJZ1"/>
<reference evidence="2 3" key="2">
    <citation type="journal article" date="2016" name="ISME J.">
        <title>Characterization of the first cultured representative of Verrucomicrobia subdivision 5 indicates the proposal of a novel phylum.</title>
        <authorList>
            <person name="Spring S."/>
            <person name="Bunk B."/>
            <person name="Sproer C."/>
            <person name="Schumann P."/>
            <person name="Rohde M."/>
            <person name="Tindall B.J."/>
            <person name="Klenk H.P."/>
        </authorList>
    </citation>
    <scope>NUCLEOTIDE SEQUENCE [LARGE SCALE GENOMIC DNA]</scope>
    <source>
        <strain evidence="2 3">L21-Fru-AB</strain>
    </source>
</reference>
<dbReference type="SUPFAM" id="SSF56925">
    <property type="entry name" value="OMPA-like"/>
    <property type="match status" value="1"/>
</dbReference>
<dbReference type="OrthoDB" id="598168at2"/>
<proteinExistence type="predicted"/>
<keyword evidence="1" id="KW-0732">Signal</keyword>
<evidence type="ECO:0000313" key="2">
    <source>
        <dbReference type="EMBL" id="AKJ65110.1"/>
    </source>
</evidence>
<feature type="signal peptide" evidence="1">
    <location>
        <begin position="1"/>
        <end position="20"/>
    </location>
</feature>
<gene>
    <name evidence="2" type="ORF">L21SP4_01874</name>
</gene>
<name>A0A0G3EJZ1_9BACT</name>
<evidence type="ECO:0008006" key="4">
    <source>
        <dbReference type="Google" id="ProtNLM"/>
    </source>
</evidence>